<dbReference type="Gene3D" id="3.40.50.1820">
    <property type="entry name" value="alpha/beta hydrolase"/>
    <property type="match status" value="1"/>
</dbReference>
<feature type="domain" description="Peptidase S9 prolyl oligopeptidase catalytic" evidence="3">
    <location>
        <begin position="50"/>
        <end position="240"/>
    </location>
</feature>
<proteinExistence type="predicted"/>
<evidence type="ECO:0000259" key="3">
    <source>
        <dbReference type="Pfam" id="PF00326"/>
    </source>
</evidence>
<dbReference type="EMBL" id="CP097635">
    <property type="protein sequence ID" value="URI06358.1"/>
    <property type="molecule type" value="Genomic_DNA"/>
</dbReference>
<evidence type="ECO:0000256" key="2">
    <source>
        <dbReference type="SAM" id="MobiDB-lite"/>
    </source>
</evidence>
<dbReference type="Proteomes" id="UP001056201">
    <property type="component" value="Chromosome 1"/>
</dbReference>
<reference evidence="4" key="1">
    <citation type="submission" date="2022-05" db="EMBL/GenBank/DDBJ databases">
        <title>An RpoN-dependent PEP-CTERM gene is involved in floc formation of an Aquincola tertiaricarbonis strain.</title>
        <authorList>
            <person name="Qiu D."/>
            <person name="Xia M."/>
        </authorList>
    </citation>
    <scope>NUCLEOTIDE SEQUENCE</scope>
    <source>
        <strain evidence="4">RN12</strain>
    </source>
</reference>
<dbReference type="RefSeq" id="WP_250194621.1">
    <property type="nucleotide sequence ID" value="NZ_CP097635.1"/>
</dbReference>
<dbReference type="InterPro" id="IPR001375">
    <property type="entry name" value="Peptidase_S9_cat"/>
</dbReference>
<dbReference type="InterPro" id="IPR050261">
    <property type="entry name" value="FrsA_esterase"/>
</dbReference>
<dbReference type="Pfam" id="PF00326">
    <property type="entry name" value="Peptidase_S9"/>
    <property type="match status" value="1"/>
</dbReference>
<dbReference type="SUPFAM" id="SSF53474">
    <property type="entry name" value="alpha/beta-Hydrolases"/>
    <property type="match status" value="1"/>
</dbReference>
<organism evidence="4 5">
    <name type="scientific">Aquincola tertiaricarbonis</name>
    <dbReference type="NCBI Taxonomy" id="391953"/>
    <lineage>
        <taxon>Bacteria</taxon>
        <taxon>Pseudomonadati</taxon>
        <taxon>Pseudomonadota</taxon>
        <taxon>Betaproteobacteria</taxon>
        <taxon>Burkholderiales</taxon>
        <taxon>Sphaerotilaceae</taxon>
        <taxon>Aquincola</taxon>
    </lineage>
</organism>
<gene>
    <name evidence="4" type="ORF">MW290_10555</name>
</gene>
<keyword evidence="5" id="KW-1185">Reference proteome</keyword>
<dbReference type="InterPro" id="IPR029058">
    <property type="entry name" value="AB_hydrolase_fold"/>
</dbReference>
<dbReference type="PANTHER" id="PTHR22946:SF5">
    <property type="entry name" value="PEPTIDASE S9 PROLYL OLIGOPEPTIDASE CATALYTIC DOMAIN-CONTAINING PROTEIN"/>
    <property type="match status" value="1"/>
</dbReference>
<evidence type="ECO:0000313" key="4">
    <source>
        <dbReference type="EMBL" id="URI06358.1"/>
    </source>
</evidence>
<dbReference type="PANTHER" id="PTHR22946">
    <property type="entry name" value="DIENELACTONE HYDROLASE DOMAIN-CONTAINING PROTEIN-RELATED"/>
    <property type="match status" value="1"/>
</dbReference>
<keyword evidence="1 4" id="KW-0378">Hydrolase</keyword>
<name>A0ABY4S0M4_AQUTE</name>
<dbReference type="PROSITE" id="PS00708">
    <property type="entry name" value="PRO_ENDOPEP_SER"/>
    <property type="match status" value="1"/>
</dbReference>
<evidence type="ECO:0000313" key="5">
    <source>
        <dbReference type="Proteomes" id="UP001056201"/>
    </source>
</evidence>
<protein>
    <submittedName>
        <fullName evidence="4">Alpha/beta fold hydrolase</fullName>
    </submittedName>
</protein>
<accession>A0ABY4S0M4</accession>
<evidence type="ECO:0000256" key="1">
    <source>
        <dbReference type="ARBA" id="ARBA00022801"/>
    </source>
</evidence>
<dbReference type="InterPro" id="IPR002471">
    <property type="entry name" value="Pept_S9_AS"/>
</dbReference>
<feature type="region of interest" description="Disordered" evidence="2">
    <location>
        <begin position="252"/>
        <end position="291"/>
    </location>
</feature>
<dbReference type="GO" id="GO:0016787">
    <property type="term" value="F:hydrolase activity"/>
    <property type="evidence" value="ECO:0007669"/>
    <property type="project" value="UniProtKB-KW"/>
</dbReference>
<sequence length="291" mass="31408">MPTFDENVAIPVDDGSIAGTFVTPGTLLPGVLFIHGWGGSQSQYLARARQIAALGCICLAFDLRGHAQTKPQFETVSRASNLQDVLAAYDLLAERRHVDPSSIAVVGSSYGGYLATILTTMRPVRWLALRAPALYMDSGWEVPKLQLHKDQDLKAYRRHLVPFADNRALQATHDFDGDLLLVQSELDTIVPKEVLHSYREAGKNARSLTYRCLRGADHGLTEPADQRAYTQVLVGWINEMIFGARADHVAPAVHEPHEPESPPTPPPAKPAAASPAAAPPQPATAASADAG</sequence>